<accession>X1GHC1</accession>
<proteinExistence type="predicted"/>
<sequence>VENEQEIIEQSDVYKIFEQRSLKEDEFLKYFYEKISNEKKNDLLLKLFDTSPNKAKILIKDINYKVPNPVAIVEKILDVIDSQSISEKSDFLKICNVLDCGGNAELRGKFVEKIGKLLQSTDLNSQQIGYEALSEARNIKTRRRSMLKEVFDWLRKPGTTDKYQLFSIRAIYLGYGDLNKEEQNEFLQFIFDELIRKATNEKQINLGFEILKQIKPKYEERKQNYDDIKELIEAGKVEKNFKVTLIKGLFELKPDKTNANNKEYWDWVISEHYKLVK</sequence>
<dbReference type="AlphaFoldDB" id="X1GHC1"/>
<feature type="non-terminal residue" evidence="1">
    <location>
        <position position="1"/>
    </location>
</feature>
<comment type="caution">
    <text evidence="1">The sequence shown here is derived from an EMBL/GenBank/DDBJ whole genome shotgun (WGS) entry which is preliminary data.</text>
</comment>
<reference evidence="1" key="1">
    <citation type="journal article" date="2014" name="Front. Microbiol.">
        <title>High frequency of phylogenetically diverse reductive dehalogenase-homologous genes in deep subseafloor sedimentary metagenomes.</title>
        <authorList>
            <person name="Kawai M."/>
            <person name="Futagami T."/>
            <person name="Toyoda A."/>
            <person name="Takaki Y."/>
            <person name="Nishi S."/>
            <person name="Hori S."/>
            <person name="Arai W."/>
            <person name="Tsubouchi T."/>
            <person name="Morono Y."/>
            <person name="Uchiyama I."/>
            <person name="Ito T."/>
            <person name="Fujiyama A."/>
            <person name="Inagaki F."/>
            <person name="Takami H."/>
        </authorList>
    </citation>
    <scope>NUCLEOTIDE SEQUENCE</scope>
    <source>
        <strain evidence="1">Expedition CK06-06</strain>
    </source>
</reference>
<dbReference type="EMBL" id="BARU01017181">
    <property type="protein sequence ID" value="GAH57321.1"/>
    <property type="molecule type" value="Genomic_DNA"/>
</dbReference>
<gene>
    <name evidence="1" type="ORF">S03H2_28520</name>
</gene>
<evidence type="ECO:0000313" key="1">
    <source>
        <dbReference type="EMBL" id="GAH57321.1"/>
    </source>
</evidence>
<protein>
    <recommendedName>
        <fullName evidence="2">HEAT repeat domain-containing protein</fullName>
    </recommendedName>
</protein>
<evidence type="ECO:0008006" key="2">
    <source>
        <dbReference type="Google" id="ProtNLM"/>
    </source>
</evidence>
<organism evidence="1">
    <name type="scientific">marine sediment metagenome</name>
    <dbReference type="NCBI Taxonomy" id="412755"/>
    <lineage>
        <taxon>unclassified sequences</taxon>
        <taxon>metagenomes</taxon>
        <taxon>ecological metagenomes</taxon>
    </lineage>
</organism>
<name>X1GHC1_9ZZZZ</name>